<dbReference type="PROSITE" id="PS50908">
    <property type="entry name" value="RWD"/>
    <property type="match status" value="1"/>
</dbReference>
<dbReference type="InterPro" id="IPR001841">
    <property type="entry name" value="Znf_RING"/>
</dbReference>
<accession>A0A165FU06</accession>
<dbReference type="PROSITE" id="PS00518">
    <property type="entry name" value="ZF_RING_1"/>
    <property type="match status" value="1"/>
</dbReference>
<feature type="compositionally biased region" description="Acidic residues" evidence="12">
    <location>
        <begin position="633"/>
        <end position="651"/>
    </location>
</feature>
<evidence type="ECO:0000256" key="4">
    <source>
        <dbReference type="ARBA" id="ARBA00022679"/>
    </source>
</evidence>
<dbReference type="PROSITE" id="PS51873">
    <property type="entry name" value="TRIAD"/>
    <property type="match status" value="1"/>
</dbReference>
<dbReference type="GO" id="GO:0061630">
    <property type="term" value="F:ubiquitin protein ligase activity"/>
    <property type="evidence" value="ECO:0007669"/>
    <property type="project" value="UniProtKB-EC"/>
</dbReference>
<dbReference type="Gene3D" id="3.30.40.10">
    <property type="entry name" value="Zinc/RING finger domain, C3HC4 (zinc finger)"/>
    <property type="match status" value="1"/>
</dbReference>
<protein>
    <recommendedName>
        <fullName evidence="3">RBR-type E3 ubiquitin transferase</fullName>
        <ecNumber evidence="3">2.3.2.31</ecNumber>
    </recommendedName>
</protein>
<dbReference type="OMA" id="PRSWCQG"/>
<feature type="compositionally biased region" description="Basic and acidic residues" evidence="12">
    <location>
        <begin position="365"/>
        <end position="374"/>
    </location>
</feature>
<dbReference type="Pfam" id="PF22191">
    <property type="entry name" value="IBR_1"/>
    <property type="match status" value="1"/>
</dbReference>
<dbReference type="EC" id="2.3.2.31" evidence="3"/>
<dbReference type="GO" id="GO:0016567">
    <property type="term" value="P:protein ubiquitination"/>
    <property type="evidence" value="ECO:0007669"/>
    <property type="project" value="InterPro"/>
</dbReference>
<evidence type="ECO:0000256" key="8">
    <source>
        <dbReference type="ARBA" id="ARBA00022786"/>
    </source>
</evidence>
<feature type="compositionally biased region" description="Pro residues" evidence="12">
    <location>
        <begin position="556"/>
        <end position="574"/>
    </location>
</feature>
<reference evidence="16 17" key="1">
    <citation type="journal article" date="2016" name="Fungal Biol.">
        <title>The genome of Xylona heveae provides a window into fungal endophytism.</title>
        <authorList>
            <person name="Gazis R."/>
            <person name="Kuo A."/>
            <person name="Riley R."/>
            <person name="LaButti K."/>
            <person name="Lipzen A."/>
            <person name="Lin J."/>
            <person name="Amirebrahimi M."/>
            <person name="Hesse C.N."/>
            <person name="Spatafora J.W."/>
            <person name="Henrissat B."/>
            <person name="Hainaut M."/>
            <person name="Grigoriev I.V."/>
            <person name="Hibbett D.S."/>
        </authorList>
    </citation>
    <scope>NUCLEOTIDE SEQUENCE [LARGE SCALE GENOMIC DNA]</scope>
    <source>
        <strain evidence="16 17">TC161</strain>
    </source>
</reference>
<feature type="compositionally biased region" description="Gly residues" evidence="12">
    <location>
        <begin position="585"/>
        <end position="611"/>
    </location>
</feature>
<gene>
    <name evidence="16" type="ORF">L228DRAFT_269758</name>
</gene>
<dbReference type="InterPro" id="IPR006575">
    <property type="entry name" value="RWD_dom"/>
</dbReference>
<keyword evidence="7 11" id="KW-0863">Zinc-finger</keyword>
<feature type="region of interest" description="Disordered" evidence="12">
    <location>
        <begin position="339"/>
        <end position="384"/>
    </location>
</feature>
<dbReference type="InterPro" id="IPR016135">
    <property type="entry name" value="UBQ-conjugating_enzyme/RWD"/>
</dbReference>
<dbReference type="SMART" id="SM00591">
    <property type="entry name" value="RWD"/>
    <property type="match status" value="1"/>
</dbReference>
<evidence type="ECO:0000256" key="6">
    <source>
        <dbReference type="ARBA" id="ARBA00022737"/>
    </source>
</evidence>
<feature type="compositionally biased region" description="Basic and acidic residues" evidence="12">
    <location>
        <begin position="652"/>
        <end position="667"/>
    </location>
</feature>
<evidence type="ECO:0000256" key="11">
    <source>
        <dbReference type="PROSITE-ProRule" id="PRU00175"/>
    </source>
</evidence>
<evidence type="ECO:0000256" key="2">
    <source>
        <dbReference type="ARBA" id="ARBA00004906"/>
    </source>
</evidence>
<evidence type="ECO:0000313" key="16">
    <source>
        <dbReference type="EMBL" id="KZF21378.1"/>
    </source>
</evidence>
<dbReference type="InterPro" id="IPR017907">
    <property type="entry name" value="Znf_RING_CS"/>
</dbReference>
<dbReference type="EMBL" id="KV407461">
    <property type="protein sequence ID" value="KZF21378.1"/>
    <property type="molecule type" value="Genomic_DNA"/>
</dbReference>
<dbReference type="STRING" id="1328760.A0A165FU06"/>
<evidence type="ECO:0000256" key="9">
    <source>
        <dbReference type="ARBA" id="ARBA00022833"/>
    </source>
</evidence>
<keyword evidence="4" id="KW-0808">Transferase</keyword>
<dbReference type="SUPFAM" id="SSF54495">
    <property type="entry name" value="UBC-like"/>
    <property type="match status" value="1"/>
</dbReference>
<keyword evidence="5" id="KW-0479">Metal-binding</keyword>
<dbReference type="Pfam" id="PF05773">
    <property type="entry name" value="RWD"/>
    <property type="match status" value="1"/>
</dbReference>
<dbReference type="RefSeq" id="XP_018186933.1">
    <property type="nucleotide sequence ID" value="XM_018335314.1"/>
</dbReference>
<dbReference type="Pfam" id="PF01485">
    <property type="entry name" value="IBR"/>
    <property type="match status" value="1"/>
</dbReference>
<sequence>MADTADLGDDEREIELSSIAAIFPELTFQSGESYVASIDLPVEPAQPLPVSFPGLIDGAPPVDLPTPPTSDIASEGESTERVERPLSKSAQKSPDRQVDVPREIHSLSHLPPLRLRISLPQGYPAEKPPLYELSTNPPWLPREALRRLEEEGNALWEELGRDQVVFAYLDHLQQAAERNFDLIQHENDTLEVSQGTKIALLDFDINSKREKFAHESFECGVCLEPKKGSVCHRMSSCSHVFCVSCLQDFYNTCISEGDISQVRCLAPDCGKEDPGRGAANDQRNRRKKKAERTLSPSELLQIPLDKDMVKRYVELKRKKKLESDKTTVYCPRTWCQGAARSKKHPKPKNLSEALTYESDSDSDGENGRASKQTDNDDSSSNALPPPEERIAVCEDCAYAFCRVCLGGWHGEYARCWPRSQGELTEEEKASYDYLRQHTTPCPTCSSPAQKTHGCNHMRCFQCGTHFCYLCSAWLCESNPYQHFNQKGRGCYMRLWELEEGDEGNGAGGVAFAGARGLENEAALLDDLEDNPPLPPPAPAPPRAAEIPQIILQLEQGPPPAAPPPPPPQNNPPRAPAQAPARGQGNRPGGGGGANGRAGNAGGGAGGGGGGAPPRAPRERGPPGAGLRRFLELVENDEEDEWDSDELDDDGDFFDRRNGHDPWEIPLR</sequence>
<name>A0A165FU06_XYLHT</name>
<evidence type="ECO:0000259" key="15">
    <source>
        <dbReference type="PROSITE" id="PS51873"/>
    </source>
</evidence>
<dbReference type="GeneID" id="28900451"/>
<dbReference type="InterPro" id="IPR002867">
    <property type="entry name" value="IBR_dom"/>
</dbReference>
<keyword evidence="17" id="KW-1185">Reference proteome</keyword>
<dbReference type="Proteomes" id="UP000076632">
    <property type="component" value="Unassembled WGS sequence"/>
</dbReference>
<evidence type="ECO:0000256" key="1">
    <source>
        <dbReference type="ARBA" id="ARBA00001798"/>
    </source>
</evidence>
<evidence type="ECO:0000259" key="14">
    <source>
        <dbReference type="PROSITE" id="PS50908"/>
    </source>
</evidence>
<organism evidence="16 17">
    <name type="scientific">Xylona heveae (strain CBS 132557 / TC161)</name>
    <dbReference type="NCBI Taxonomy" id="1328760"/>
    <lineage>
        <taxon>Eukaryota</taxon>
        <taxon>Fungi</taxon>
        <taxon>Dikarya</taxon>
        <taxon>Ascomycota</taxon>
        <taxon>Pezizomycotina</taxon>
        <taxon>Xylonomycetes</taxon>
        <taxon>Xylonales</taxon>
        <taxon>Xylonaceae</taxon>
        <taxon>Xylona</taxon>
    </lineage>
</organism>
<dbReference type="SUPFAM" id="SSF57850">
    <property type="entry name" value="RING/U-box"/>
    <property type="match status" value="2"/>
</dbReference>
<dbReference type="AlphaFoldDB" id="A0A165FU06"/>
<dbReference type="GO" id="GO:0008270">
    <property type="term" value="F:zinc ion binding"/>
    <property type="evidence" value="ECO:0007669"/>
    <property type="project" value="UniProtKB-KW"/>
</dbReference>
<evidence type="ECO:0000256" key="7">
    <source>
        <dbReference type="ARBA" id="ARBA00022771"/>
    </source>
</evidence>
<keyword evidence="6" id="KW-0677">Repeat</keyword>
<feature type="region of interest" description="Disordered" evidence="12">
    <location>
        <begin position="554"/>
        <end position="667"/>
    </location>
</feature>
<evidence type="ECO:0000313" key="17">
    <source>
        <dbReference type="Proteomes" id="UP000076632"/>
    </source>
</evidence>
<dbReference type="SMART" id="SM00647">
    <property type="entry name" value="IBR"/>
    <property type="match status" value="2"/>
</dbReference>
<evidence type="ECO:0000256" key="12">
    <source>
        <dbReference type="SAM" id="MobiDB-lite"/>
    </source>
</evidence>
<dbReference type="InterPro" id="IPR044066">
    <property type="entry name" value="TRIAD_supradom"/>
</dbReference>
<keyword evidence="9" id="KW-0862">Zinc</keyword>
<feature type="domain" description="RING-type" evidence="15">
    <location>
        <begin position="215"/>
        <end position="494"/>
    </location>
</feature>
<evidence type="ECO:0000256" key="5">
    <source>
        <dbReference type="ARBA" id="ARBA00022723"/>
    </source>
</evidence>
<dbReference type="Gene3D" id="1.20.120.1750">
    <property type="match status" value="1"/>
</dbReference>
<comment type="catalytic activity">
    <reaction evidence="1">
        <text>[E2 ubiquitin-conjugating enzyme]-S-ubiquitinyl-L-cysteine + [acceptor protein]-L-lysine = [E2 ubiquitin-conjugating enzyme]-L-cysteine + [acceptor protein]-N(6)-ubiquitinyl-L-lysine.</text>
        <dbReference type="EC" id="2.3.2.31"/>
    </reaction>
</comment>
<dbReference type="InParanoid" id="A0A165FU06"/>
<feature type="domain" description="RING-type" evidence="13">
    <location>
        <begin position="219"/>
        <end position="253"/>
    </location>
</feature>
<dbReference type="CDD" id="cd23820">
    <property type="entry name" value="RWD_RNF14"/>
    <property type="match status" value="1"/>
</dbReference>
<dbReference type="InterPro" id="IPR031127">
    <property type="entry name" value="E3_UB_ligase_RBR"/>
</dbReference>
<feature type="region of interest" description="Disordered" evidence="12">
    <location>
        <begin position="272"/>
        <end position="299"/>
    </location>
</feature>
<dbReference type="CDD" id="cd20354">
    <property type="entry name" value="Rcat_RBR_RNF14"/>
    <property type="match status" value="1"/>
</dbReference>
<feature type="region of interest" description="Disordered" evidence="12">
    <location>
        <begin position="51"/>
        <end position="99"/>
    </location>
</feature>
<dbReference type="FunFam" id="3.30.40.10:FF:000416">
    <property type="entry name" value="RBR-type E3 ubiquitin transferase"/>
    <property type="match status" value="1"/>
</dbReference>
<dbReference type="InterPro" id="IPR013083">
    <property type="entry name" value="Znf_RING/FYVE/PHD"/>
</dbReference>
<dbReference type="InterPro" id="IPR047548">
    <property type="entry name" value="Rcat_RBR_RNF14"/>
</dbReference>
<evidence type="ECO:0000256" key="10">
    <source>
        <dbReference type="ARBA" id="ARBA00044508"/>
    </source>
</evidence>
<dbReference type="PANTHER" id="PTHR11685">
    <property type="entry name" value="RBR FAMILY RING FINGER AND IBR DOMAIN-CONTAINING"/>
    <property type="match status" value="1"/>
</dbReference>
<dbReference type="Gene3D" id="3.10.110.10">
    <property type="entry name" value="Ubiquitin Conjugating Enzyme"/>
    <property type="match status" value="1"/>
</dbReference>
<dbReference type="OrthoDB" id="1431934at2759"/>
<feature type="compositionally biased region" description="Low complexity" evidence="12">
    <location>
        <begin position="575"/>
        <end position="584"/>
    </location>
</feature>
<evidence type="ECO:0000256" key="3">
    <source>
        <dbReference type="ARBA" id="ARBA00012251"/>
    </source>
</evidence>
<comment type="similarity">
    <text evidence="10">Belongs to the RBR family. RNF14 subfamily.</text>
</comment>
<feature type="domain" description="RWD" evidence="14">
    <location>
        <begin position="14"/>
        <end position="179"/>
    </location>
</feature>
<comment type="pathway">
    <text evidence="2">Protein modification; protein ubiquitination.</text>
</comment>
<evidence type="ECO:0000259" key="13">
    <source>
        <dbReference type="PROSITE" id="PS50089"/>
    </source>
</evidence>
<dbReference type="PROSITE" id="PS50089">
    <property type="entry name" value="ZF_RING_2"/>
    <property type="match status" value="1"/>
</dbReference>
<dbReference type="CDD" id="cd23134">
    <property type="entry name" value="RING-HC_ITT1-like"/>
    <property type="match status" value="1"/>
</dbReference>
<keyword evidence="8" id="KW-0833">Ubl conjugation pathway</keyword>
<proteinExistence type="inferred from homology"/>